<keyword evidence="1" id="KW-1133">Transmembrane helix</keyword>
<dbReference type="InterPro" id="IPR018704">
    <property type="entry name" value="SecYEG/CpoB_TPR"/>
</dbReference>
<dbReference type="Proteomes" id="UP000334923">
    <property type="component" value="Unassembled WGS sequence"/>
</dbReference>
<dbReference type="RefSeq" id="WP_178086928.1">
    <property type="nucleotide sequence ID" value="NZ_CABFVA020000065.1"/>
</dbReference>
<name>A0A5E6MLC1_9BACT</name>
<evidence type="ECO:0000313" key="4">
    <source>
        <dbReference type="Proteomes" id="UP000334923"/>
    </source>
</evidence>
<organism evidence="3 4">
    <name type="scientific">Methylacidimicrobium tartarophylax</name>
    <dbReference type="NCBI Taxonomy" id="1041768"/>
    <lineage>
        <taxon>Bacteria</taxon>
        <taxon>Pseudomonadati</taxon>
        <taxon>Verrucomicrobiota</taxon>
        <taxon>Methylacidimicrobium</taxon>
    </lineage>
</organism>
<proteinExistence type="predicted"/>
<dbReference type="AlphaFoldDB" id="A0A5E6MLC1"/>
<dbReference type="EMBL" id="CABFVA020000065">
    <property type="protein sequence ID" value="VVM06224.1"/>
    <property type="molecule type" value="Genomic_DNA"/>
</dbReference>
<accession>A0A5E6MLC1</accession>
<dbReference type="InterPro" id="IPR011990">
    <property type="entry name" value="TPR-like_helical_dom_sf"/>
</dbReference>
<dbReference type="Pfam" id="PF09976">
    <property type="entry name" value="TPR_21"/>
    <property type="match status" value="1"/>
</dbReference>
<evidence type="ECO:0000256" key="1">
    <source>
        <dbReference type="SAM" id="Phobius"/>
    </source>
</evidence>
<feature type="transmembrane region" description="Helical" evidence="1">
    <location>
        <begin position="20"/>
        <end position="41"/>
    </location>
</feature>
<dbReference type="SUPFAM" id="SSF48452">
    <property type="entry name" value="TPR-like"/>
    <property type="match status" value="1"/>
</dbReference>
<dbReference type="Gene3D" id="1.25.40.10">
    <property type="entry name" value="Tetratricopeptide repeat domain"/>
    <property type="match status" value="1"/>
</dbReference>
<reference evidence="3 4" key="1">
    <citation type="submission" date="2019-09" db="EMBL/GenBank/DDBJ databases">
        <authorList>
            <person name="Cremers G."/>
        </authorList>
    </citation>
    <scope>NUCLEOTIDE SEQUENCE [LARGE SCALE GENOMIC DNA]</scope>
    <source>
        <strain evidence="3">4A</strain>
    </source>
</reference>
<gene>
    <name evidence="3" type="ORF">MAMT_01064</name>
</gene>
<keyword evidence="4" id="KW-1185">Reference proteome</keyword>
<protein>
    <recommendedName>
        <fullName evidence="2">Ancillary SecYEG translocon subunit/Cell division coordinator CpoB TPR domain-containing protein</fullName>
    </recommendedName>
</protein>
<evidence type="ECO:0000259" key="2">
    <source>
        <dbReference type="Pfam" id="PF09976"/>
    </source>
</evidence>
<keyword evidence="1" id="KW-0472">Membrane</keyword>
<keyword evidence="1" id="KW-0812">Transmembrane</keyword>
<sequence length="202" mass="22567">MPNERLAFSPMDPGNRGSVLPLAALLLLIGLIAAAIGTFAWQKHARRVRWEEVASSYARTSNASERLTLIERHRDVPQSALWLLQTASGQFQEGAYGEATKSFLLFVDYFPKHPLRPAALLGAAVAAEAQGKQEDAVRSYRAVIAEQSADPYRLVAEINLARLEIGQKQYAPAKTLLEEIHRRRPVNRFEGEVQELRDRLPP</sequence>
<feature type="domain" description="Ancillary SecYEG translocon subunit/Cell division coordinator CpoB TPR" evidence="2">
    <location>
        <begin position="26"/>
        <end position="197"/>
    </location>
</feature>
<evidence type="ECO:0000313" key="3">
    <source>
        <dbReference type="EMBL" id="VVM06224.1"/>
    </source>
</evidence>